<reference evidence="1" key="1">
    <citation type="submission" date="2014-05" db="EMBL/GenBank/DDBJ databases">
        <authorList>
            <person name="Chronopoulou M."/>
        </authorList>
    </citation>
    <scope>NUCLEOTIDE SEQUENCE</scope>
    <source>
        <tissue evidence="1">Whole organism</tissue>
    </source>
</reference>
<sequence>MGKSPSTSSPSRVSRH</sequence>
<organism evidence="1">
    <name type="scientific">Lepeophtheirus salmonis</name>
    <name type="common">Salmon louse</name>
    <name type="synonym">Caligus salmonis</name>
    <dbReference type="NCBI Taxonomy" id="72036"/>
    <lineage>
        <taxon>Eukaryota</taxon>
        <taxon>Metazoa</taxon>
        <taxon>Ecdysozoa</taxon>
        <taxon>Arthropoda</taxon>
        <taxon>Crustacea</taxon>
        <taxon>Multicrustacea</taxon>
        <taxon>Hexanauplia</taxon>
        <taxon>Copepoda</taxon>
        <taxon>Siphonostomatoida</taxon>
        <taxon>Caligidae</taxon>
        <taxon>Lepeophtheirus</taxon>
    </lineage>
</organism>
<dbReference type="AlphaFoldDB" id="A0A0K2UWP4"/>
<accession>A0A0K2UWP4</accession>
<dbReference type="EMBL" id="HACA01024760">
    <property type="protein sequence ID" value="CDW42121.1"/>
    <property type="molecule type" value="Transcribed_RNA"/>
</dbReference>
<proteinExistence type="predicted"/>
<evidence type="ECO:0000313" key="1">
    <source>
        <dbReference type="EMBL" id="CDW42121.1"/>
    </source>
</evidence>
<name>A0A0K2UWP4_LEPSM</name>
<protein>
    <submittedName>
        <fullName evidence="1">Uncharacterized protein</fullName>
    </submittedName>
</protein>